<feature type="region of interest" description="Disordered" evidence="1">
    <location>
        <begin position="1"/>
        <end position="78"/>
    </location>
</feature>
<reference evidence="4" key="1">
    <citation type="journal article" date="2013" name="Nat. Biotechnol.">
        <title>Chinese hamster genome sequenced from sorted chromosomes.</title>
        <authorList>
            <person name="Brinkrolf K."/>
            <person name="Rupp O."/>
            <person name="Laux H."/>
            <person name="Kollin F."/>
            <person name="Ernst W."/>
            <person name="Linke B."/>
            <person name="Kofler R."/>
            <person name="Romand S."/>
            <person name="Hesse F."/>
            <person name="Budach W.E."/>
            <person name="Galosy S."/>
            <person name="Muller D."/>
            <person name="Noll T."/>
            <person name="Wienberg J."/>
            <person name="Jostock T."/>
            <person name="Leonard M."/>
            <person name="Grillari J."/>
            <person name="Tauch A."/>
            <person name="Goesmann A."/>
            <person name="Helk B."/>
            <person name="Mott J.E."/>
            <person name="Puhler A."/>
            <person name="Borth N."/>
        </authorList>
    </citation>
    <scope>NUCLEOTIDE SEQUENCE [LARGE SCALE GENOMIC DNA]</scope>
    <source>
        <strain evidence="4">17A/GY</strain>
    </source>
</reference>
<organism evidence="3 4">
    <name type="scientific">Cricetulus griseus</name>
    <name type="common">Chinese hamster</name>
    <name type="synonym">Cricetulus barabensis griseus</name>
    <dbReference type="NCBI Taxonomy" id="10029"/>
    <lineage>
        <taxon>Eukaryota</taxon>
        <taxon>Metazoa</taxon>
        <taxon>Chordata</taxon>
        <taxon>Craniata</taxon>
        <taxon>Vertebrata</taxon>
        <taxon>Euteleostomi</taxon>
        <taxon>Mammalia</taxon>
        <taxon>Eutheria</taxon>
        <taxon>Euarchontoglires</taxon>
        <taxon>Glires</taxon>
        <taxon>Rodentia</taxon>
        <taxon>Myomorpha</taxon>
        <taxon>Muroidea</taxon>
        <taxon>Cricetidae</taxon>
        <taxon>Cricetinae</taxon>
        <taxon>Cricetulus</taxon>
    </lineage>
</organism>
<protein>
    <recommendedName>
        <fullName evidence="2">LBH domain-containing protein</fullName>
    </recommendedName>
</protein>
<dbReference type="PANTHER" id="PTHR14554:SF1">
    <property type="entry name" value="CHROMOSOME 11 OPEN READING FRAME 98"/>
    <property type="match status" value="1"/>
</dbReference>
<dbReference type="Proteomes" id="UP000030759">
    <property type="component" value="Unassembled WGS sequence"/>
</dbReference>
<evidence type="ECO:0000313" key="4">
    <source>
        <dbReference type="Proteomes" id="UP000030759"/>
    </source>
</evidence>
<evidence type="ECO:0000256" key="1">
    <source>
        <dbReference type="SAM" id="MobiDB-lite"/>
    </source>
</evidence>
<accession>A0A061I9Q3</accession>
<feature type="compositionally biased region" description="Acidic residues" evidence="1">
    <location>
        <begin position="293"/>
        <end position="302"/>
    </location>
</feature>
<sequence>MALVPGNSKDGPWSGDSPDSSWHPESPRLMNSLLKSRDETGRYEGRQDPQVSQKPRVPSIVVEASEGNEEEQEDNQWPHEELLLLTDGEEEEAEAFFQDENEEPGWAWIPQDPTSPLRTFHSGLGWGNEQEDDASWIPDTEGQETPNPCSFWDPTGPCIYRTRFVGYSHFPPPSTFGGHRTQYCSWIMCQYQELKKKLFKRRRVLSRDRRRKRQVVGAVIDEGLTTRHHLKKRASSARANITLSGKKRRKLLQQIRLAQKEKASMEVEAPSKTTRTSEPQPKRQKKIKAPQDVDMEDLGDES</sequence>
<dbReference type="InterPro" id="IPR037691">
    <property type="entry name" value="C11orf98"/>
</dbReference>
<feature type="domain" description="LBH" evidence="2">
    <location>
        <begin position="1"/>
        <end position="102"/>
    </location>
</feature>
<gene>
    <name evidence="3" type="ORF">H671_3g9655</name>
</gene>
<feature type="region of interest" description="Disordered" evidence="1">
    <location>
        <begin position="259"/>
        <end position="302"/>
    </location>
</feature>
<dbReference type="EMBL" id="KE672361">
    <property type="protein sequence ID" value="ERE79378.1"/>
    <property type="molecule type" value="Genomic_DNA"/>
</dbReference>
<feature type="compositionally biased region" description="Low complexity" evidence="1">
    <location>
        <begin position="10"/>
        <end position="21"/>
    </location>
</feature>
<dbReference type="Pfam" id="PF15317">
    <property type="entry name" value="Lbh"/>
    <property type="match status" value="1"/>
</dbReference>
<feature type="compositionally biased region" description="Basic and acidic residues" evidence="1">
    <location>
        <begin position="35"/>
        <end position="47"/>
    </location>
</feature>
<name>A0A061I9Q3_CRIGR</name>
<dbReference type="InterPro" id="IPR038990">
    <property type="entry name" value="LBH_dom"/>
</dbReference>
<evidence type="ECO:0000313" key="3">
    <source>
        <dbReference type="EMBL" id="ERE79378.1"/>
    </source>
</evidence>
<dbReference type="PANTHER" id="PTHR14554">
    <property type="entry name" value="GENE, 49416-RELATED"/>
    <property type="match status" value="1"/>
</dbReference>
<evidence type="ECO:0000259" key="2">
    <source>
        <dbReference type="Pfam" id="PF15317"/>
    </source>
</evidence>
<dbReference type="Pfam" id="PF17719">
    <property type="entry name" value="DUF5564"/>
    <property type="match status" value="1"/>
</dbReference>
<proteinExistence type="predicted"/>
<dbReference type="AlphaFoldDB" id="A0A061I9Q3"/>